<reference evidence="6 7" key="1">
    <citation type="submission" date="2018-05" db="EMBL/GenBank/DDBJ databases">
        <title>Genomic Encyclopedia of Type Strains, Phase IV (KMG-V): Genome sequencing to study the core and pangenomes of soil and plant-associated prokaryotes.</title>
        <authorList>
            <person name="Whitman W."/>
        </authorList>
    </citation>
    <scope>NUCLEOTIDE SEQUENCE [LARGE SCALE GENOMIC DNA]</scope>
    <source>
        <strain evidence="6 7">SLV-132</strain>
    </source>
</reference>
<protein>
    <submittedName>
        <fullName evidence="6">Transcriptional regulator</fullName>
    </submittedName>
</protein>
<dbReference type="PANTHER" id="PTHR30537">
    <property type="entry name" value="HTH-TYPE TRANSCRIPTIONAL REGULATOR"/>
    <property type="match status" value="1"/>
</dbReference>
<feature type="domain" description="HTH lysR-type" evidence="5">
    <location>
        <begin position="16"/>
        <end position="72"/>
    </location>
</feature>
<comment type="similarity">
    <text evidence="1">Belongs to the LysR transcriptional regulatory family.</text>
</comment>
<dbReference type="Proteomes" id="UP000245754">
    <property type="component" value="Unassembled WGS sequence"/>
</dbReference>
<dbReference type="Pfam" id="PF03466">
    <property type="entry name" value="LysR_substrate"/>
    <property type="match status" value="1"/>
</dbReference>
<dbReference type="Pfam" id="PF00126">
    <property type="entry name" value="HTH_1"/>
    <property type="match status" value="1"/>
</dbReference>
<evidence type="ECO:0000313" key="7">
    <source>
        <dbReference type="Proteomes" id="UP000245754"/>
    </source>
</evidence>
<dbReference type="GO" id="GO:0003700">
    <property type="term" value="F:DNA-binding transcription factor activity"/>
    <property type="evidence" value="ECO:0007669"/>
    <property type="project" value="InterPro"/>
</dbReference>
<dbReference type="PRINTS" id="PR00039">
    <property type="entry name" value="HTHLYSR"/>
</dbReference>
<dbReference type="PROSITE" id="PS50931">
    <property type="entry name" value="HTH_LYSR"/>
    <property type="match status" value="1"/>
</dbReference>
<organism evidence="6 7">
    <name type="scientific">Cupriavidus plantarum</name>
    <dbReference type="NCBI Taxonomy" id="942865"/>
    <lineage>
        <taxon>Bacteria</taxon>
        <taxon>Pseudomonadati</taxon>
        <taxon>Pseudomonadota</taxon>
        <taxon>Betaproteobacteria</taxon>
        <taxon>Burkholderiales</taxon>
        <taxon>Burkholderiaceae</taxon>
        <taxon>Cupriavidus</taxon>
    </lineage>
</organism>
<dbReference type="Gene3D" id="3.40.190.10">
    <property type="entry name" value="Periplasmic binding protein-like II"/>
    <property type="match status" value="2"/>
</dbReference>
<dbReference type="Gene3D" id="1.10.10.10">
    <property type="entry name" value="Winged helix-like DNA-binding domain superfamily/Winged helix DNA-binding domain"/>
    <property type="match status" value="1"/>
</dbReference>
<dbReference type="InterPro" id="IPR036388">
    <property type="entry name" value="WH-like_DNA-bd_sf"/>
</dbReference>
<accession>A0A316FIB2</accession>
<dbReference type="FunFam" id="1.10.10.10:FF:000001">
    <property type="entry name" value="LysR family transcriptional regulator"/>
    <property type="match status" value="1"/>
</dbReference>
<proteinExistence type="inferred from homology"/>
<dbReference type="CDD" id="cd08432">
    <property type="entry name" value="PBP2_GcdR_TrpI_HvrB_AmpR_like"/>
    <property type="match status" value="1"/>
</dbReference>
<dbReference type="InterPro" id="IPR005119">
    <property type="entry name" value="LysR_subst-bd"/>
</dbReference>
<dbReference type="GO" id="GO:0003677">
    <property type="term" value="F:DNA binding"/>
    <property type="evidence" value="ECO:0007669"/>
    <property type="project" value="UniProtKB-KW"/>
</dbReference>
<dbReference type="SUPFAM" id="SSF46785">
    <property type="entry name" value="Winged helix' DNA-binding domain"/>
    <property type="match status" value="1"/>
</dbReference>
<dbReference type="EMBL" id="QGGT01000001">
    <property type="protein sequence ID" value="PWK37370.1"/>
    <property type="molecule type" value="Genomic_DNA"/>
</dbReference>
<evidence type="ECO:0000256" key="4">
    <source>
        <dbReference type="ARBA" id="ARBA00023163"/>
    </source>
</evidence>
<sequence length="329" mass="36455">MKLLSPGGPPTLSASELAWLRCFDAAARCASFTKAANELHISQSAVGQQVKKLEERLGHALILRTTAGLRLTREGEQLFAATRESFRGLESAVHRLHIARAGEPVNVSCSPSFAMFWLTLRLDNFYRAYPHLTLRVVGDSQHPEAGHITQESLAAAIRFELPGGRRADDEVLFDEWLVPVATPAFLQAHPDVQSVADLRGEHLLHAADPWEGTEPAQEWSTWLSAIGHDIPAATLRRGTQFNHSLLAMQAALGGQGVAMGRVALVLRYLLQGRLVTPFRQRVRLDASYRVVVNAQHPEAPTIRSWLRSEADVFVAQRDSLFEDERVEKV</sequence>
<evidence type="ECO:0000259" key="5">
    <source>
        <dbReference type="PROSITE" id="PS50931"/>
    </source>
</evidence>
<dbReference type="AlphaFoldDB" id="A0A316FIB2"/>
<keyword evidence="7" id="KW-1185">Reference proteome</keyword>
<comment type="caution">
    <text evidence="6">The sequence shown here is derived from an EMBL/GenBank/DDBJ whole genome shotgun (WGS) entry which is preliminary data.</text>
</comment>
<dbReference type="PANTHER" id="PTHR30537:SF5">
    <property type="entry name" value="HTH-TYPE TRANSCRIPTIONAL ACTIVATOR TTDR-RELATED"/>
    <property type="match status" value="1"/>
</dbReference>
<evidence type="ECO:0000256" key="1">
    <source>
        <dbReference type="ARBA" id="ARBA00009437"/>
    </source>
</evidence>
<dbReference type="SUPFAM" id="SSF53850">
    <property type="entry name" value="Periplasmic binding protein-like II"/>
    <property type="match status" value="1"/>
</dbReference>
<keyword evidence="3" id="KW-0238">DNA-binding</keyword>
<dbReference type="InterPro" id="IPR058163">
    <property type="entry name" value="LysR-type_TF_proteobact-type"/>
</dbReference>
<gene>
    <name evidence="6" type="ORF">C7419_1011252</name>
</gene>
<evidence type="ECO:0000256" key="3">
    <source>
        <dbReference type="ARBA" id="ARBA00023125"/>
    </source>
</evidence>
<evidence type="ECO:0000256" key="2">
    <source>
        <dbReference type="ARBA" id="ARBA00023015"/>
    </source>
</evidence>
<dbReference type="InterPro" id="IPR036390">
    <property type="entry name" value="WH_DNA-bd_sf"/>
</dbReference>
<keyword evidence="4" id="KW-0804">Transcription</keyword>
<dbReference type="InterPro" id="IPR000847">
    <property type="entry name" value="LysR_HTH_N"/>
</dbReference>
<keyword evidence="2" id="KW-0805">Transcription regulation</keyword>
<name>A0A316FIB2_9BURK</name>
<evidence type="ECO:0000313" key="6">
    <source>
        <dbReference type="EMBL" id="PWK37370.1"/>
    </source>
</evidence>